<dbReference type="InterPro" id="IPR016905">
    <property type="entry name" value="Glycyl_radical_YjjI-like"/>
</dbReference>
<dbReference type="EMBL" id="CAEZYF010000006">
    <property type="protein sequence ID" value="CAB4720558.1"/>
    <property type="molecule type" value="Genomic_DNA"/>
</dbReference>
<organism evidence="3">
    <name type="scientific">freshwater metagenome</name>
    <dbReference type="NCBI Taxonomy" id="449393"/>
    <lineage>
        <taxon>unclassified sequences</taxon>
        <taxon>metagenomes</taxon>
        <taxon>ecological metagenomes</taxon>
    </lineage>
</organism>
<dbReference type="EMBL" id="CAESGF010000006">
    <property type="protein sequence ID" value="CAB4363599.1"/>
    <property type="molecule type" value="Genomic_DNA"/>
</dbReference>
<dbReference type="EMBL" id="CAFBOL010000067">
    <property type="protein sequence ID" value="CAB5001301.1"/>
    <property type="molecule type" value="Genomic_DNA"/>
</dbReference>
<evidence type="ECO:0000313" key="3">
    <source>
        <dbReference type="EMBL" id="CAB4928375.1"/>
    </source>
</evidence>
<evidence type="ECO:0000313" key="1">
    <source>
        <dbReference type="EMBL" id="CAB4363599.1"/>
    </source>
</evidence>
<dbReference type="Gene3D" id="3.20.70.20">
    <property type="match status" value="1"/>
</dbReference>
<dbReference type="PIRSF" id="PIRSF028991">
    <property type="entry name" value="Glycl_rad_HI0521_prd"/>
    <property type="match status" value="1"/>
</dbReference>
<gene>
    <name evidence="2" type="ORF">UFOPK2656_01304</name>
    <name evidence="3" type="ORF">UFOPK3651_01311</name>
    <name evidence="4" type="ORF">UFOPK3931_02161</name>
    <name evidence="1" type="ORF">UFOPK4189_01377</name>
</gene>
<dbReference type="EMBL" id="CAFBMT010000006">
    <property type="protein sequence ID" value="CAB4928375.1"/>
    <property type="molecule type" value="Genomic_DNA"/>
</dbReference>
<dbReference type="Pfam" id="PF11230">
    <property type="entry name" value="YjjI-like"/>
    <property type="match status" value="1"/>
</dbReference>
<name>A0A6J7IBW5_9ZZZZ</name>
<reference evidence="3" key="1">
    <citation type="submission" date="2020-05" db="EMBL/GenBank/DDBJ databases">
        <authorList>
            <person name="Chiriac C."/>
            <person name="Salcher M."/>
            <person name="Ghai R."/>
            <person name="Kavagutti S V."/>
        </authorList>
    </citation>
    <scope>NUCLEOTIDE SEQUENCE</scope>
</reference>
<accession>A0A6J7IBW5</accession>
<dbReference type="SUPFAM" id="SSF51998">
    <property type="entry name" value="PFL-like glycyl radical enzymes"/>
    <property type="match status" value="1"/>
</dbReference>
<evidence type="ECO:0000313" key="2">
    <source>
        <dbReference type="EMBL" id="CAB4720558.1"/>
    </source>
</evidence>
<dbReference type="NCBIfam" id="TIGR04040">
    <property type="entry name" value="glycyl_YjjI"/>
    <property type="match status" value="1"/>
</dbReference>
<sequence>MNEFETRAAALVQDGSLGYDQKVRRLASLATESLPYPAISEACAEALSKRVICDMYEGHAPYTARYILPDYEKAIQQGLAYLEMPPPQDLDDALAFLMIMYVNVPSVTTYPVYLGDLDKVLAPFLATGGPDAEITDAELDKKLRRFWMQIDRILPDAFAHLDLGPHDSRITRSIFRVERSLRQAVPNITLKVDPAITPDDLIEDGVRTVFETGKPHFVNHPMMVGDHGEHYAAVSCYNSLKIGGGAHTLVRMNLKEVTLRHQGDVDSFLTDTLPRYVELTAELAEARIRSLVEDQKFYETHWLAVEGFIDITRFSAMFGIFGLADCVNLLMAHQGRPDARYGHDADADALSIRVVERVAELVAARPMPYCEGGNGFAYLHSQSGIDLDDDVTAGTRIPVGDEPGMLEHITTCAPHHHLFASGVSDIFHVDETAVRNPQAMVDIIRGGFASGMRDFTFNLDSNEFIRITGYLVRKSDIAGIAATGSARHGSDYLAAGSEASYHLTQRAVKRVRAHELSPK</sequence>
<dbReference type="AlphaFoldDB" id="A0A6J7IBW5"/>
<protein>
    <submittedName>
        <fullName evidence="3">Unannotated protein</fullName>
    </submittedName>
</protein>
<proteinExistence type="predicted"/>
<evidence type="ECO:0000313" key="4">
    <source>
        <dbReference type="EMBL" id="CAB5001301.1"/>
    </source>
</evidence>